<evidence type="ECO:0000313" key="2">
    <source>
        <dbReference type="EMBL" id="CDG16085.1"/>
    </source>
</evidence>
<dbReference type="NCBIfam" id="NF008019">
    <property type="entry name" value="PRK10749.1"/>
    <property type="match status" value="1"/>
</dbReference>
<evidence type="ECO:0000259" key="1">
    <source>
        <dbReference type="Pfam" id="PF12146"/>
    </source>
</evidence>
<dbReference type="PANTHER" id="PTHR11614">
    <property type="entry name" value="PHOSPHOLIPASE-RELATED"/>
    <property type="match status" value="1"/>
</dbReference>
<dbReference type="GO" id="GO:0004622">
    <property type="term" value="F:phosphatidylcholine lysophospholipase activity"/>
    <property type="evidence" value="ECO:0007669"/>
    <property type="project" value="UniProtKB-EC"/>
</dbReference>
<accession>A0A068QQG9</accession>
<reference evidence="3 5" key="2">
    <citation type="submission" date="2019-07" db="EMBL/GenBank/DDBJ databases">
        <title>Genomic Encyclopedia of Type Strains, Phase I: the one thousand microbial genomes (KMG-I) project.</title>
        <authorList>
            <person name="Kyrpides N."/>
        </authorList>
    </citation>
    <scope>NUCLEOTIDE SEQUENCE [LARGE SCALE GENOMIC DNA]</scope>
    <source>
        <strain evidence="3 5">DSM 17909</strain>
    </source>
</reference>
<keyword evidence="2" id="KW-0378">Hydrolase</keyword>
<name>A0A068QQG9_9GAMM</name>
<dbReference type="EMBL" id="VNHN01000017">
    <property type="protein sequence ID" value="TYP09693.1"/>
    <property type="molecule type" value="Genomic_DNA"/>
</dbReference>
<sequence length="332" mass="38556">MAPEILKASWLNREPQFSAFTNGSLLDFWRTREERQFMGIDDIPIRYVSFCSPHHDKTLIILPGRSESYVKYPEVAYDFYHLGYDIFIIDHRGQGCSGRMLDDRQKGHVEAFDHYVDDLAKFIELEVTPRQSHRCYALAHSMGGAILSRFLMRYQEPIFRAAALCAPMFGINLPMPRWLANFLVNQAEPKAQRRNAYALSTGQWRPLPYFINLLTHSYARYQRYLRYYADYPELRLGGPTYHWMRESMLMGDNLIENADKIQTPLMILQASEDKIVSNRELLAFCASRQKAATGKAEQNPLVIQGAHHEILFEKDILRAQALNAICDFFDQN</sequence>
<evidence type="ECO:0000313" key="3">
    <source>
        <dbReference type="EMBL" id="TYP09693.1"/>
    </source>
</evidence>
<dbReference type="EC" id="3.1.1.5" evidence="2"/>
<proteinExistence type="predicted"/>
<dbReference type="STRING" id="351671.XDD1_0382"/>
<protein>
    <submittedName>
        <fullName evidence="2 3">Lysophospholipase</fullName>
        <ecNumber evidence="2">3.1.1.5</ecNumber>
    </submittedName>
</protein>
<dbReference type="AlphaFoldDB" id="A0A068QQG9"/>
<reference evidence="2 4" key="1">
    <citation type="submission" date="2013-07" db="EMBL/GenBank/DDBJ databases">
        <authorList>
            <person name="Genoscope - CEA"/>
        </authorList>
    </citation>
    <scope>NUCLEOTIDE SEQUENCE [LARGE SCALE GENOMIC DNA]</scope>
    <source>
        <strain evidence="2">FRM16</strain>
        <strain evidence="4">FRM16 / DSM 17909</strain>
    </source>
</reference>
<keyword evidence="5" id="KW-1185">Reference proteome</keyword>
<dbReference type="SUPFAM" id="SSF53474">
    <property type="entry name" value="alpha/beta-Hydrolases"/>
    <property type="match status" value="1"/>
</dbReference>
<dbReference type="Proteomes" id="UP000032721">
    <property type="component" value="Chromosome"/>
</dbReference>
<dbReference type="OrthoDB" id="9788260at2"/>
<dbReference type="HOGENOM" id="CLU_026209_10_1_6"/>
<dbReference type="RefSeq" id="WP_045968191.1">
    <property type="nucleotide sequence ID" value="NZ_CAWMED010000001.1"/>
</dbReference>
<evidence type="ECO:0000313" key="5">
    <source>
        <dbReference type="Proteomes" id="UP000324170"/>
    </source>
</evidence>
<dbReference type="KEGG" id="xdo:XDD1_0382"/>
<organism evidence="2 4">
    <name type="scientific">Xenorhabdus doucetiae</name>
    <dbReference type="NCBI Taxonomy" id="351671"/>
    <lineage>
        <taxon>Bacteria</taxon>
        <taxon>Pseudomonadati</taxon>
        <taxon>Pseudomonadota</taxon>
        <taxon>Gammaproteobacteria</taxon>
        <taxon>Enterobacterales</taxon>
        <taxon>Morganellaceae</taxon>
        <taxon>Xenorhabdus</taxon>
    </lineage>
</organism>
<dbReference type="Proteomes" id="UP000324170">
    <property type="component" value="Unassembled WGS sequence"/>
</dbReference>
<evidence type="ECO:0000313" key="4">
    <source>
        <dbReference type="Proteomes" id="UP000032721"/>
    </source>
</evidence>
<dbReference type="Gene3D" id="3.40.50.1820">
    <property type="entry name" value="alpha/beta hydrolase"/>
    <property type="match status" value="1"/>
</dbReference>
<dbReference type="InterPro" id="IPR029058">
    <property type="entry name" value="AB_hydrolase_fold"/>
</dbReference>
<dbReference type="InterPro" id="IPR051044">
    <property type="entry name" value="MAG_DAG_Lipase"/>
</dbReference>
<feature type="domain" description="Serine aminopeptidase S33" evidence="1">
    <location>
        <begin position="54"/>
        <end position="315"/>
    </location>
</feature>
<dbReference type="EMBL" id="FO704550">
    <property type="protein sequence ID" value="CDG16085.1"/>
    <property type="molecule type" value="Genomic_DNA"/>
</dbReference>
<gene>
    <name evidence="2" type="primary">pldB</name>
    <name evidence="3" type="ORF">LY16_01339</name>
    <name evidence="2" type="ORF">XDD1_0382</name>
</gene>
<dbReference type="Pfam" id="PF12146">
    <property type="entry name" value="Hydrolase_4"/>
    <property type="match status" value="1"/>
</dbReference>
<dbReference type="InterPro" id="IPR022742">
    <property type="entry name" value="Hydrolase_4"/>
</dbReference>